<evidence type="ECO:0000256" key="1">
    <source>
        <dbReference type="ARBA" id="ARBA00022722"/>
    </source>
</evidence>
<dbReference type="InterPro" id="IPR002729">
    <property type="entry name" value="CRISPR-assoc_Cas1"/>
</dbReference>
<evidence type="ECO:0000256" key="6">
    <source>
        <dbReference type="ARBA" id="ARBA00023118"/>
    </source>
</evidence>
<dbReference type="InterPro" id="IPR042206">
    <property type="entry name" value="CRISPR-assoc_Cas1_C"/>
</dbReference>
<dbReference type="Pfam" id="PF01867">
    <property type="entry name" value="Cas_Cas1"/>
    <property type="match status" value="1"/>
</dbReference>
<evidence type="ECO:0000256" key="10">
    <source>
        <dbReference type="HAMAP-Rule" id="MF_01470"/>
    </source>
</evidence>
<dbReference type="CDD" id="cd09634">
    <property type="entry name" value="Cas1_I-II-III"/>
    <property type="match status" value="1"/>
</dbReference>
<evidence type="ECO:0000256" key="5">
    <source>
        <dbReference type="ARBA" id="ARBA00022842"/>
    </source>
</evidence>
<dbReference type="InterPro" id="IPR050646">
    <property type="entry name" value="Cas1"/>
</dbReference>
<evidence type="ECO:0000256" key="7">
    <source>
        <dbReference type="ARBA" id="ARBA00023125"/>
    </source>
</evidence>
<keyword evidence="1 10" id="KW-0540">Nuclease</keyword>
<evidence type="ECO:0000256" key="2">
    <source>
        <dbReference type="ARBA" id="ARBA00022723"/>
    </source>
</evidence>
<sequence>MDTLYINHKNACLTIHQGRLVVGQADASQTFSLELLKRVVIGTTVDLNSSVVHCLVAKGIGLHFQSSRLNTTPVSVMAEPVANVCRRQGQYYCIANKELSFRLARALVRYKLTRQSLWLKSINQAELSDKMSAILTSLNQISPDKGLLLNLEGQGAKQVYRAMQLILPASLEFTGRNRRPPLDPVNALLSLGATGLYQQAILSLCSRGLDCYAGVFHAPCHGRASLACDLTDCFRPELEAFVVDLFIRNIINKSHFFWRKKVECVLNREGQRIWYPLWYRFSKQVEKKMGVTTLKWALGAEGWIRSPH</sequence>
<evidence type="ECO:0000313" key="11">
    <source>
        <dbReference type="EMBL" id="UYM15644.1"/>
    </source>
</evidence>
<feature type="binding site" evidence="10">
    <location>
        <position position="232"/>
    </location>
    <ligand>
        <name>Mn(2+)</name>
        <dbReference type="ChEBI" id="CHEBI:29035"/>
    </ligand>
</feature>
<keyword evidence="8 10" id="KW-0464">Manganese</keyword>
<reference evidence="11" key="1">
    <citation type="submission" date="2022-10" db="EMBL/GenBank/DDBJ databases">
        <title>Completed Genome Sequence of two octocoral isolated bacterium, Endozoicomonas euniceicola EF212T and Endozoicomonas gorgoniicola PS125T.</title>
        <authorList>
            <person name="Chiou Y.-J."/>
            <person name="Chen Y.-H."/>
        </authorList>
    </citation>
    <scope>NUCLEOTIDE SEQUENCE</scope>
    <source>
        <strain evidence="11">EF212</strain>
    </source>
</reference>
<evidence type="ECO:0000313" key="12">
    <source>
        <dbReference type="Proteomes" id="UP001163255"/>
    </source>
</evidence>
<proteinExistence type="inferred from homology"/>
<evidence type="ECO:0000256" key="4">
    <source>
        <dbReference type="ARBA" id="ARBA00022801"/>
    </source>
</evidence>
<dbReference type="Gene3D" id="3.100.10.20">
    <property type="entry name" value="CRISPR-associated endonuclease Cas1, N-terminal domain"/>
    <property type="match status" value="1"/>
</dbReference>
<dbReference type="HAMAP" id="MF_01470">
    <property type="entry name" value="Cas1"/>
    <property type="match status" value="1"/>
</dbReference>
<comment type="subunit">
    <text evidence="9 10">Homodimer, forms a heterotetramer with a Cas2 homodimer.</text>
</comment>
<keyword evidence="4 10" id="KW-0378">Hydrolase</keyword>
<keyword evidence="3 10" id="KW-0255">Endonuclease</keyword>
<feature type="binding site" evidence="10">
    <location>
        <position position="217"/>
    </location>
    <ligand>
        <name>Mn(2+)</name>
        <dbReference type="ChEBI" id="CHEBI:29035"/>
    </ligand>
</feature>
<dbReference type="PANTHER" id="PTHR34353">
    <property type="entry name" value="CRISPR-ASSOCIATED ENDONUCLEASE CAS1 1"/>
    <property type="match status" value="1"/>
</dbReference>
<evidence type="ECO:0000256" key="9">
    <source>
        <dbReference type="ARBA" id="ARBA00038592"/>
    </source>
</evidence>
<protein>
    <recommendedName>
        <fullName evidence="10">CRISPR-associated endonuclease Cas1</fullName>
        <ecNumber evidence="10">3.1.-.-</ecNumber>
    </recommendedName>
</protein>
<keyword evidence="2 10" id="KW-0479">Metal-binding</keyword>
<dbReference type="InterPro" id="IPR042211">
    <property type="entry name" value="CRISPR-assoc_Cas1_N"/>
</dbReference>
<dbReference type="PANTHER" id="PTHR34353:SF2">
    <property type="entry name" value="CRISPR-ASSOCIATED ENDONUCLEASE CAS1 1"/>
    <property type="match status" value="1"/>
</dbReference>
<organism evidence="11 12">
    <name type="scientific">Endozoicomonas euniceicola</name>
    <dbReference type="NCBI Taxonomy" id="1234143"/>
    <lineage>
        <taxon>Bacteria</taxon>
        <taxon>Pseudomonadati</taxon>
        <taxon>Pseudomonadota</taxon>
        <taxon>Gammaproteobacteria</taxon>
        <taxon>Oceanospirillales</taxon>
        <taxon>Endozoicomonadaceae</taxon>
        <taxon>Endozoicomonas</taxon>
    </lineage>
</organism>
<accession>A0ABY6GSB6</accession>
<dbReference type="EMBL" id="CP103300">
    <property type="protein sequence ID" value="UYM15644.1"/>
    <property type="molecule type" value="Genomic_DNA"/>
</dbReference>
<keyword evidence="5 10" id="KW-0460">Magnesium</keyword>
<keyword evidence="7 10" id="KW-0238">DNA-binding</keyword>
<keyword evidence="6 10" id="KW-0051">Antiviral defense</keyword>
<dbReference type="Proteomes" id="UP001163255">
    <property type="component" value="Chromosome"/>
</dbReference>
<name>A0ABY6GSB6_9GAMM</name>
<dbReference type="RefSeq" id="WP_262597771.1">
    <property type="nucleotide sequence ID" value="NZ_CP103300.1"/>
</dbReference>
<dbReference type="GO" id="GO:0004519">
    <property type="term" value="F:endonuclease activity"/>
    <property type="evidence" value="ECO:0007669"/>
    <property type="project" value="UniProtKB-KW"/>
</dbReference>
<feature type="binding site" evidence="10">
    <location>
        <position position="152"/>
    </location>
    <ligand>
        <name>Mn(2+)</name>
        <dbReference type="ChEBI" id="CHEBI:29035"/>
    </ligand>
</feature>
<comment type="function">
    <text evidence="10">CRISPR (clustered regularly interspaced short palindromic repeat), is an adaptive immune system that provides protection against mobile genetic elements (viruses, transposable elements and conjugative plasmids). CRISPR clusters contain spacers, sequences complementary to antecedent mobile elements, and target invading nucleic acids. CRISPR clusters are transcribed and processed into CRISPR RNA (crRNA). Acts as a dsDNA endonuclease. Involved in the integration of spacer DNA into the CRISPR cassette.</text>
</comment>
<dbReference type="EC" id="3.1.-.-" evidence="10"/>
<comment type="similarity">
    <text evidence="10">Belongs to the CRISPR-associated endonuclease Cas1 family.</text>
</comment>
<comment type="cofactor">
    <cofactor evidence="10">
        <name>Mg(2+)</name>
        <dbReference type="ChEBI" id="CHEBI:18420"/>
    </cofactor>
    <cofactor evidence="10">
        <name>Mn(2+)</name>
        <dbReference type="ChEBI" id="CHEBI:29035"/>
    </cofactor>
</comment>
<dbReference type="Gene3D" id="1.20.120.920">
    <property type="entry name" value="CRISPR-associated endonuclease Cas1, C-terminal domain"/>
    <property type="match status" value="1"/>
</dbReference>
<evidence type="ECO:0000256" key="8">
    <source>
        <dbReference type="ARBA" id="ARBA00023211"/>
    </source>
</evidence>
<keyword evidence="12" id="KW-1185">Reference proteome</keyword>
<gene>
    <name evidence="10 11" type="primary">cas1</name>
    <name evidence="11" type="ORF">NX720_22880</name>
</gene>
<dbReference type="NCBIfam" id="TIGR00287">
    <property type="entry name" value="cas1"/>
    <property type="match status" value="1"/>
</dbReference>
<evidence type="ECO:0000256" key="3">
    <source>
        <dbReference type="ARBA" id="ARBA00022759"/>
    </source>
</evidence>